<proteinExistence type="inferred from homology"/>
<feature type="domain" description="Flagellin C-terminal" evidence="6">
    <location>
        <begin position="305"/>
        <end position="389"/>
    </location>
</feature>
<evidence type="ECO:0000256" key="1">
    <source>
        <dbReference type="ARBA" id="ARBA00005709"/>
    </source>
</evidence>
<keyword evidence="2 4" id="KW-0964">Secreted</keyword>
<comment type="function">
    <text evidence="4">Flagellin is the subunit protein which polymerizes to form the filaments of bacterial flagella.</text>
</comment>
<evidence type="ECO:0000256" key="3">
    <source>
        <dbReference type="ARBA" id="ARBA00023143"/>
    </source>
</evidence>
<dbReference type="InterPro" id="IPR046358">
    <property type="entry name" value="Flagellin_C"/>
</dbReference>
<evidence type="ECO:0000313" key="7">
    <source>
        <dbReference type="EMBL" id="OOV88595.1"/>
    </source>
</evidence>
<dbReference type="InterPro" id="IPR042187">
    <property type="entry name" value="Flagellin_C_sub2"/>
</dbReference>
<dbReference type="Gene3D" id="3.30.70.2120">
    <property type="match status" value="1"/>
</dbReference>
<evidence type="ECO:0000259" key="6">
    <source>
        <dbReference type="Pfam" id="PF00700"/>
    </source>
</evidence>
<dbReference type="STRING" id="966.BTA35_0203630"/>
<evidence type="ECO:0000259" key="5">
    <source>
        <dbReference type="Pfam" id="PF00669"/>
    </source>
</evidence>
<evidence type="ECO:0000313" key="8">
    <source>
        <dbReference type="EMBL" id="OOV88598.1"/>
    </source>
</evidence>
<accession>A0A1T1HFL0</accession>
<name>A0A1T1HFL0_OCELI</name>
<organism evidence="7 9">
    <name type="scientific">Oceanospirillum linum</name>
    <dbReference type="NCBI Taxonomy" id="966"/>
    <lineage>
        <taxon>Bacteria</taxon>
        <taxon>Pseudomonadati</taxon>
        <taxon>Pseudomonadota</taxon>
        <taxon>Gammaproteobacteria</taxon>
        <taxon>Oceanospirillales</taxon>
        <taxon>Oceanospirillaceae</taxon>
        <taxon>Oceanospirillum</taxon>
    </lineage>
</organism>
<keyword evidence="3 4" id="KW-0975">Bacterial flagellum</keyword>
<dbReference type="RefSeq" id="WP_077243033.1">
    <property type="nucleotide sequence ID" value="NZ_FXTS01000019.1"/>
</dbReference>
<dbReference type="Gene3D" id="1.20.1330.10">
    <property type="entry name" value="f41 fragment of flagellin, N-terminal domain"/>
    <property type="match status" value="1"/>
</dbReference>
<protein>
    <recommendedName>
        <fullName evidence="4">Flagellin</fullName>
    </recommendedName>
</protein>
<dbReference type="PRINTS" id="PR00207">
    <property type="entry name" value="FLAGELLIN"/>
</dbReference>
<comment type="similarity">
    <text evidence="1 4">Belongs to the bacterial flagellin family.</text>
</comment>
<evidence type="ECO:0000313" key="9">
    <source>
        <dbReference type="Proteomes" id="UP000190064"/>
    </source>
</evidence>
<dbReference type="GO" id="GO:0009288">
    <property type="term" value="C:bacterial-type flagellum"/>
    <property type="evidence" value="ECO:0007669"/>
    <property type="project" value="UniProtKB-SubCell"/>
</dbReference>
<reference evidence="7 9" key="1">
    <citation type="submission" date="2017-02" db="EMBL/GenBank/DDBJ databases">
        <title>Draft Genome Sequence of the Salt Water Bacterium Oceanospirillum linum ATCC 11336.</title>
        <authorList>
            <person name="Trachtenberg A.M."/>
            <person name="Carney J.G."/>
            <person name="Linnane J.D."/>
            <person name="Rheaume B.A."/>
            <person name="Pitts N.L."/>
            <person name="Mykles D.L."/>
            <person name="Maclea K.S."/>
        </authorList>
    </citation>
    <scope>NUCLEOTIDE SEQUENCE [LARGE SCALE GENOMIC DNA]</scope>
    <source>
        <strain evidence="7 9">ATCC 11336</strain>
    </source>
</reference>
<dbReference type="Proteomes" id="UP000190064">
    <property type="component" value="Unassembled WGS sequence"/>
</dbReference>
<dbReference type="GO" id="GO:0005198">
    <property type="term" value="F:structural molecule activity"/>
    <property type="evidence" value="ECO:0007669"/>
    <property type="project" value="UniProtKB-UniRule"/>
</dbReference>
<dbReference type="InterPro" id="IPR001492">
    <property type="entry name" value="Flagellin"/>
</dbReference>
<dbReference type="Gene3D" id="6.10.10.10">
    <property type="entry name" value="Flagellar export chaperone, C-terminal domain"/>
    <property type="match status" value="1"/>
</dbReference>
<comment type="caution">
    <text evidence="7">The sequence shown here is derived from an EMBL/GenBank/DDBJ whole genome shotgun (WGS) entry which is preliminary data.</text>
</comment>
<dbReference type="Pfam" id="PF00669">
    <property type="entry name" value="Flagellin_N"/>
    <property type="match status" value="1"/>
</dbReference>
<dbReference type="InterPro" id="IPR001029">
    <property type="entry name" value="Flagellin_N"/>
</dbReference>
<dbReference type="PANTHER" id="PTHR42792:SF2">
    <property type="entry name" value="FLAGELLIN"/>
    <property type="match status" value="1"/>
</dbReference>
<dbReference type="EMBL" id="MTSD02000001">
    <property type="protein sequence ID" value="OOV88598.1"/>
    <property type="molecule type" value="Genomic_DNA"/>
</dbReference>
<sequence length="390" mass="40389">MALYVNTNVSALNGQKNLSNVTDRMNSSFEKLSSGSRINSARDDAAGLQISDRLTTQITGLNQASRNANDGISIAQIAEGALGEVTNNIQRMRQLVVQGGNRTLSEDDRSALGQEFTKLLGVNNDIADRTAYGTLKILNGDSPESGFQIQSGAQAGEQDTVTTGNAQLSALFGKIADDEGITGKLSAISTTTATSFGTLGKLVIAYAAVTGESDMAAAADAIFGTRTGSVAANELGTNNGGTAKVDIDELTKILSDQAVAADGNSNTATAFGALVGMSGVGAISTGFSDAQVNSINSFATDTMLDAMSGLITQVDKQRAKLGAEQNGLTSTVRNNTTAVVNVSDSRSRIQDTDFAAETAELTRNQIIQQASTTILSQANQLPQTALSLLR</sequence>
<dbReference type="GO" id="GO:0005576">
    <property type="term" value="C:extracellular region"/>
    <property type="evidence" value="ECO:0007669"/>
    <property type="project" value="UniProtKB-SubCell"/>
</dbReference>
<dbReference type="PANTHER" id="PTHR42792">
    <property type="entry name" value="FLAGELLIN"/>
    <property type="match status" value="1"/>
</dbReference>
<evidence type="ECO:0000256" key="4">
    <source>
        <dbReference type="RuleBase" id="RU362073"/>
    </source>
</evidence>
<gene>
    <name evidence="7" type="ORF">BTA35_0203630</name>
    <name evidence="8" type="ORF">BTA35_0203645</name>
</gene>
<evidence type="ECO:0000256" key="2">
    <source>
        <dbReference type="ARBA" id="ARBA00022525"/>
    </source>
</evidence>
<dbReference type="Pfam" id="PF00700">
    <property type="entry name" value="Flagellin_C"/>
    <property type="match status" value="1"/>
</dbReference>
<dbReference type="EMBL" id="MTSD02000001">
    <property type="protein sequence ID" value="OOV88595.1"/>
    <property type="molecule type" value="Genomic_DNA"/>
</dbReference>
<feature type="domain" description="Flagellin N-terminal" evidence="5">
    <location>
        <begin position="5"/>
        <end position="140"/>
    </location>
</feature>
<comment type="subcellular location">
    <subcellularLocation>
        <location evidence="4">Secreted</location>
    </subcellularLocation>
    <subcellularLocation>
        <location evidence="4">Bacterial flagellum</location>
    </subcellularLocation>
</comment>
<keyword evidence="9" id="KW-1185">Reference proteome</keyword>
<dbReference type="AlphaFoldDB" id="A0A1T1HFL0"/>
<dbReference type="SUPFAM" id="SSF64518">
    <property type="entry name" value="Phase 1 flagellin"/>
    <property type="match status" value="1"/>
</dbReference>